<sequence>MSLRLNTFTKIVGIIVLLLIPIIALYWFSNKTSMDVVMNEVEISMHKDLSYFADKTDETANQLARSGLMITEDINVRTLEFLEIATLYEQTDQKIRIADKLRLINASSPWDTTISIYAPATNTFVSTDFHLEYDKDLVKKNYSKVWKYTENVAPYYQNNPRFVRFLSEPYDSSSEKAGLVVEVSFAADELVKALERFKQGGKGDAFFVSPDQQILAVNGSDRELQQTLLSKIDLNKLAHSQYSRIKLNGTEYTVNSVYLPELGWYLFDYLPIDDVVRPITTNSNLFYICIVFLLIGSTIAAYVLYTNVQVPIRELIRGVKKLKKGEYPKLKVFHPNNEFHFLLVSFNDMAVQIEQLIQNVYLEQIRSRDANLKQLQSQINPHFLYNCFSLIRSLTRLGEKESVMELALHLSRYYRYTTRSERQLAYLREEVELVKSYLAIQAMNVQDMTYVITIPEAMEELEIPRLILQPIVENAVVHGLEPIGTGEVRIIGSQNDRYNLITVTDNGIGVTEEQLAQLKLQMSMPPTEDKGCALWNTRQRMLLQYGQEAGVRLIRGDDGGLTVELYWPNETNSNLLTK</sequence>
<dbReference type="InterPro" id="IPR036890">
    <property type="entry name" value="HATPase_C_sf"/>
</dbReference>
<dbReference type="AlphaFoldDB" id="A0A1I2D540"/>
<keyword evidence="6 7" id="KW-0472">Membrane</keyword>
<keyword evidence="7" id="KW-0812">Transmembrane</keyword>
<dbReference type="Gene3D" id="3.30.450.20">
    <property type="entry name" value="PAS domain"/>
    <property type="match status" value="1"/>
</dbReference>
<evidence type="ECO:0000313" key="10">
    <source>
        <dbReference type="Proteomes" id="UP000198855"/>
    </source>
</evidence>
<keyword evidence="4" id="KW-0808">Transferase</keyword>
<feature type="transmembrane region" description="Helical" evidence="7">
    <location>
        <begin position="7"/>
        <end position="28"/>
    </location>
</feature>
<evidence type="ECO:0000256" key="1">
    <source>
        <dbReference type="ARBA" id="ARBA00004651"/>
    </source>
</evidence>
<dbReference type="InterPro" id="IPR003660">
    <property type="entry name" value="HAMP_dom"/>
</dbReference>
<dbReference type="InterPro" id="IPR003594">
    <property type="entry name" value="HATPase_dom"/>
</dbReference>
<evidence type="ECO:0000256" key="5">
    <source>
        <dbReference type="ARBA" id="ARBA00022777"/>
    </source>
</evidence>
<keyword evidence="10" id="KW-1185">Reference proteome</keyword>
<gene>
    <name evidence="9" type="ORF">SAMN05216378_3943</name>
</gene>
<dbReference type="RefSeq" id="WP_091188144.1">
    <property type="nucleotide sequence ID" value="NZ_FOMT01000004.1"/>
</dbReference>
<dbReference type="Gene3D" id="3.30.565.10">
    <property type="entry name" value="Histidine kinase-like ATPase, C-terminal domain"/>
    <property type="match status" value="1"/>
</dbReference>
<dbReference type="PANTHER" id="PTHR34220">
    <property type="entry name" value="SENSOR HISTIDINE KINASE YPDA"/>
    <property type="match status" value="1"/>
</dbReference>
<dbReference type="GO" id="GO:0000155">
    <property type="term" value="F:phosphorelay sensor kinase activity"/>
    <property type="evidence" value="ECO:0007669"/>
    <property type="project" value="InterPro"/>
</dbReference>
<evidence type="ECO:0000256" key="3">
    <source>
        <dbReference type="ARBA" id="ARBA00022553"/>
    </source>
</evidence>
<dbReference type="Pfam" id="PF06580">
    <property type="entry name" value="His_kinase"/>
    <property type="match status" value="1"/>
</dbReference>
<keyword evidence="3" id="KW-0597">Phosphoprotein</keyword>
<proteinExistence type="predicted"/>
<protein>
    <submittedName>
        <fullName evidence="9">Two-component system, sensor histidine kinase YesM</fullName>
    </submittedName>
</protein>
<evidence type="ECO:0000256" key="2">
    <source>
        <dbReference type="ARBA" id="ARBA00022475"/>
    </source>
</evidence>
<dbReference type="InterPro" id="IPR050640">
    <property type="entry name" value="Bact_2-comp_sensor_kinase"/>
</dbReference>
<name>A0A1I2D540_9BACL</name>
<evidence type="ECO:0000256" key="4">
    <source>
        <dbReference type="ARBA" id="ARBA00022679"/>
    </source>
</evidence>
<dbReference type="STRING" id="1045775.SAMN05216378_3943"/>
<feature type="transmembrane region" description="Helical" evidence="7">
    <location>
        <begin position="285"/>
        <end position="305"/>
    </location>
</feature>
<evidence type="ECO:0000256" key="7">
    <source>
        <dbReference type="SAM" id="Phobius"/>
    </source>
</evidence>
<comment type="subcellular location">
    <subcellularLocation>
        <location evidence="1">Cell membrane</location>
        <topology evidence="1">Multi-pass membrane protein</topology>
    </subcellularLocation>
</comment>
<dbReference type="SUPFAM" id="SSF55874">
    <property type="entry name" value="ATPase domain of HSP90 chaperone/DNA topoisomerase II/histidine kinase"/>
    <property type="match status" value="1"/>
</dbReference>
<feature type="domain" description="HAMP" evidence="8">
    <location>
        <begin position="306"/>
        <end position="358"/>
    </location>
</feature>
<dbReference type="Proteomes" id="UP000198855">
    <property type="component" value="Unassembled WGS sequence"/>
</dbReference>
<keyword evidence="7" id="KW-1133">Transmembrane helix</keyword>
<keyword evidence="5 9" id="KW-0418">Kinase</keyword>
<dbReference type="Gene3D" id="6.10.340.10">
    <property type="match status" value="1"/>
</dbReference>
<dbReference type="EMBL" id="FOMT01000004">
    <property type="protein sequence ID" value="SFE75080.1"/>
    <property type="molecule type" value="Genomic_DNA"/>
</dbReference>
<evidence type="ECO:0000313" key="9">
    <source>
        <dbReference type="EMBL" id="SFE75080.1"/>
    </source>
</evidence>
<accession>A0A1I2D540</accession>
<dbReference type="Pfam" id="PF02518">
    <property type="entry name" value="HATPase_c"/>
    <property type="match status" value="1"/>
</dbReference>
<organism evidence="9 10">
    <name type="scientific">Paenibacillus catalpae</name>
    <dbReference type="NCBI Taxonomy" id="1045775"/>
    <lineage>
        <taxon>Bacteria</taxon>
        <taxon>Bacillati</taxon>
        <taxon>Bacillota</taxon>
        <taxon>Bacilli</taxon>
        <taxon>Bacillales</taxon>
        <taxon>Paenibacillaceae</taxon>
        <taxon>Paenibacillus</taxon>
    </lineage>
</organism>
<keyword evidence="2" id="KW-1003">Cell membrane</keyword>
<evidence type="ECO:0000259" key="8">
    <source>
        <dbReference type="PROSITE" id="PS50885"/>
    </source>
</evidence>
<dbReference type="GO" id="GO:0005886">
    <property type="term" value="C:plasma membrane"/>
    <property type="evidence" value="ECO:0007669"/>
    <property type="project" value="UniProtKB-SubCell"/>
</dbReference>
<reference evidence="10" key="1">
    <citation type="submission" date="2016-10" db="EMBL/GenBank/DDBJ databases">
        <authorList>
            <person name="Varghese N."/>
            <person name="Submissions S."/>
        </authorList>
    </citation>
    <scope>NUCLEOTIDE SEQUENCE [LARGE SCALE GENOMIC DNA]</scope>
    <source>
        <strain evidence="10">CGMCC 1.10784</strain>
    </source>
</reference>
<dbReference type="PANTHER" id="PTHR34220:SF7">
    <property type="entry name" value="SENSOR HISTIDINE KINASE YPDA"/>
    <property type="match status" value="1"/>
</dbReference>
<dbReference type="OrthoDB" id="2521939at2"/>
<evidence type="ECO:0000256" key="6">
    <source>
        <dbReference type="ARBA" id="ARBA00023136"/>
    </source>
</evidence>
<dbReference type="PROSITE" id="PS50885">
    <property type="entry name" value="HAMP"/>
    <property type="match status" value="1"/>
</dbReference>
<dbReference type="InterPro" id="IPR010559">
    <property type="entry name" value="Sig_transdc_His_kin_internal"/>
</dbReference>